<dbReference type="EMBL" id="JDYK01000003">
    <property type="protein sequence ID" value="EWS82183.1"/>
    <property type="molecule type" value="Genomic_DNA"/>
</dbReference>
<evidence type="ECO:0000256" key="1">
    <source>
        <dbReference type="SAM" id="MobiDB-lite"/>
    </source>
</evidence>
<dbReference type="OrthoDB" id="3237509at2"/>
<dbReference type="Pfam" id="PF12802">
    <property type="entry name" value="MarR_2"/>
    <property type="match status" value="1"/>
</dbReference>
<dbReference type="InterPro" id="IPR000835">
    <property type="entry name" value="HTH_MarR-typ"/>
</dbReference>
<name>Z9JVZ8_9MICO</name>
<dbReference type="STRING" id="396014.BF93_11155"/>
<dbReference type="SMART" id="SM00347">
    <property type="entry name" value="HTH_MARR"/>
    <property type="match status" value="1"/>
</dbReference>
<feature type="domain" description="HTH marR-type" evidence="2">
    <location>
        <begin position="59"/>
        <end position="160"/>
    </location>
</feature>
<dbReference type="SUPFAM" id="SSF46785">
    <property type="entry name" value="Winged helix' DNA-binding domain"/>
    <property type="match status" value="1"/>
</dbReference>
<dbReference type="PANTHER" id="PTHR33164:SF104">
    <property type="entry name" value="TRANSCRIPTIONAL REGULATORY PROTEIN"/>
    <property type="match status" value="1"/>
</dbReference>
<reference evidence="3 4" key="1">
    <citation type="submission" date="2014-02" db="EMBL/GenBank/DDBJ databases">
        <title>Genome sequence of Brachybacterium phenoliresistens strain W13A50.</title>
        <authorList>
            <person name="Wang X."/>
        </authorList>
    </citation>
    <scope>NUCLEOTIDE SEQUENCE [LARGE SCALE GENOMIC DNA]</scope>
    <source>
        <strain evidence="3 4">W13A50</strain>
    </source>
</reference>
<dbReference type="RefSeq" id="WP_084148230.1">
    <property type="nucleotide sequence ID" value="NZ_KK069989.1"/>
</dbReference>
<dbReference type="eggNOG" id="COG1846">
    <property type="taxonomic scope" value="Bacteria"/>
</dbReference>
<evidence type="ECO:0000259" key="2">
    <source>
        <dbReference type="SMART" id="SM00347"/>
    </source>
</evidence>
<gene>
    <name evidence="3" type="ORF">BF93_11155</name>
</gene>
<proteinExistence type="predicted"/>
<evidence type="ECO:0000313" key="3">
    <source>
        <dbReference type="EMBL" id="EWS82183.1"/>
    </source>
</evidence>
<evidence type="ECO:0000313" key="4">
    <source>
        <dbReference type="Proteomes" id="UP000023067"/>
    </source>
</evidence>
<comment type="caution">
    <text evidence="3">The sequence shown here is derived from an EMBL/GenBank/DDBJ whole genome shotgun (WGS) entry which is preliminary data.</text>
</comment>
<keyword evidence="4" id="KW-1185">Reference proteome</keyword>
<protein>
    <submittedName>
        <fullName evidence="3">MarR family transcriptional regulator</fullName>
    </submittedName>
</protein>
<organism evidence="3 4">
    <name type="scientific">Brachybacterium phenoliresistens</name>
    <dbReference type="NCBI Taxonomy" id="396014"/>
    <lineage>
        <taxon>Bacteria</taxon>
        <taxon>Bacillati</taxon>
        <taxon>Actinomycetota</taxon>
        <taxon>Actinomycetes</taxon>
        <taxon>Micrococcales</taxon>
        <taxon>Dermabacteraceae</taxon>
        <taxon>Brachybacterium</taxon>
    </lineage>
</organism>
<accession>Z9JVZ8</accession>
<dbReference type="InterPro" id="IPR036388">
    <property type="entry name" value="WH-like_DNA-bd_sf"/>
</dbReference>
<dbReference type="Proteomes" id="UP000023067">
    <property type="component" value="Unassembled WGS sequence"/>
</dbReference>
<dbReference type="GO" id="GO:0003700">
    <property type="term" value="F:DNA-binding transcription factor activity"/>
    <property type="evidence" value="ECO:0007669"/>
    <property type="project" value="InterPro"/>
</dbReference>
<dbReference type="Gene3D" id="1.10.10.10">
    <property type="entry name" value="Winged helix-like DNA-binding domain superfamily/Winged helix DNA-binding domain"/>
    <property type="match status" value="1"/>
</dbReference>
<dbReference type="AlphaFoldDB" id="Z9JVZ8"/>
<feature type="region of interest" description="Disordered" evidence="1">
    <location>
        <begin position="1"/>
        <end position="22"/>
    </location>
</feature>
<dbReference type="InterPro" id="IPR036390">
    <property type="entry name" value="WH_DNA-bd_sf"/>
</dbReference>
<dbReference type="HOGENOM" id="CLU_083287_27_5_11"/>
<dbReference type="GO" id="GO:0006950">
    <property type="term" value="P:response to stress"/>
    <property type="evidence" value="ECO:0007669"/>
    <property type="project" value="TreeGrafter"/>
</dbReference>
<sequence length="191" mass="20830">MSNQTSPRPSAPRESAEQDRADEIMAAWRRERPDLDPASVGIVTRIWHLAKVLGDHRRRLLAAQGLDPAMMDLLGALRRSGTPHALSTRALAAREGVTPAAISQRIARAEGLGWITRSPGRSRSVIVTLTPQGQEVVDRTAGAIFAQDDELLSGLPEGRREELAAHLRALCLELDPGTPLEHVGREHPDQD</sequence>
<dbReference type="PATRIC" id="fig|396014.3.peg.741"/>
<dbReference type="PANTHER" id="PTHR33164">
    <property type="entry name" value="TRANSCRIPTIONAL REGULATOR, MARR FAMILY"/>
    <property type="match status" value="1"/>
</dbReference>
<dbReference type="InterPro" id="IPR039422">
    <property type="entry name" value="MarR/SlyA-like"/>
</dbReference>